<feature type="domain" description="RRM" evidence="3">
    <location>
        <begin position="203"/>
        <end position="280"/>
    </location>
</feature>
<dbReference type="InterPro" id="IPR035979">
    <property type="entry name" value="RBD_domain_sf"/>
</dbReference>
<protein>
    <recommendedName>
        <fullName evidence="3">RRM domain-containing protein</fullName>
    </recommendedName>
</protein>
<dbReference type="PANTHER" id="PTHR48025">
    <property type="entry name" value="OS02G0815200 PROTEIN"/>
    <property type="match status" value="1"/>
</dbReference>
<dbReference type="GO" id="GO:0003729">
    <property type="term" value="F:mRNA binding"/>
    <property type="evidence" value="ECO:0007669"/>
    <property type="project" value="TreeGrafter"/>
</dbReference>
<dbReference type="EMBL" id="JAGYWB010000018">
    <property type="protein sequence ID" value="KAI0493011.1"/>
    <property type="molecule type" value="Genomic_DNA"/>
</dbReference>
<comment type="caution">
    <text evidence="4">The sequence shown here is derived from an EMBL/GenBank/DDBJ whole genome shotgun (WGS) entry which is preliminary data.</text>
</comment>
<proteinExistence type="predicted"/>
<dbReference type="SMART" id="SM00360">
    <property type="entry name" value="RRM"/>
    <property type="match status" value="2"/>
</dbReference>
<dbReference type="Proteomes" id="UP000829196">
    <property type="component" value="Unassembled WGS sequence"/>
</dbReference>
<dbReference type="OrthoDB" id="439808at2759"/>
<dbReference type="InterPro" id="IPR000504">
    <property type="entry name" value="RRM_dom"/>
</dbReference>
<dbReference type="GO" id="GO:1901259">
    <property type="term" value="P:chloroplast rRNA processing"/>
    <property type="evidence" value="ECO:0007669"/>
    <property type="project" value="TreeGrafter"/>
</dbReference>
<dbReference type="InterPro" id="IPR050502">
    <property type="entry name" value="Euk_RNA-bind_prot"/>
</dbReference>
<sequence length="287" mass="32045">MAAVAATLFLTQARLLPYPSFHCTHPSSSSPSFGLSLSRSQSPLLTLLIPSRFRRTRRVFAVAENERNVILSESDLVDEERAIGEGVGATDETKRRLRPCELYVCNLPRSYDISHLLELFKPYGTVQSVEVSRDTETGISRGCGFVTMGSISEAKYAIAALDGSDIAGREMRVKFSVDMVSGRKNVEALNSAPKKNFVFESPYKIYVGNLSWSTRPQDLREHFSQFGTVVSTRVLHDRKRGKNRVYAFLSFSSPDEVKVATEADGSEFYGRVMLVRQVINEAARQNE</sequence>
<organism evidence="4 5">
    <name type="scientific">Dendrobium nobile</name>
    <name type="common">Orchid</name>
    <dbReference type="NCBI Taxonomy" id="94219"/>
    <lineage>
        <taxon>Eukaryota</taxon>
        <taxon>Viridiplantae</taxon>
        <taxon>Streptophyta</taxon>
        <taxon>Embryophyta</taxon>
        <taxon>Tracheophyta</taxon>
        <taxon>Spermatophyta</taxon>
        <taxon>Magnoliopsida</taxon>
        <taxon>Liliopsida</taxon>
        <taxon>Asparagales</taxon>
        <taxon>Orchidaceae</taxon>
        <taxon>Epidendroideae</taxon>
        <taxon>Malaxideae</taxon>
        <taxon>Dendrobiinae</taxon>
        <taxon>Dendrobium</taxon>
    </lineage>
</organism>
<dbReference type="AlphaFoldDB" id="A0A8T3AAN6"/>
<dbReference type="SMR" id="A0A8T3AAN6"/>
<dbReference type="PROSITE" id="PS50102">
    <property type="entry name" value="RRM"/>
    <property type="match status" value="2"/>
</dbReference>
<dbReference type="GO" id="GO:0009535">
    <property type="term" value="C:chloroplast thylakoid membrane"/>
    <property type="evidence" value="ECO:0007669"/>
    <property type="project" value="TreeGrafter"/>
</dbReference>
<evidence type="ECO:0000256" key="2">
    <source>
        <dbReference type="PROSITE-ProRule" id="PRU00176"/>
    </source>
</evidence>
<dbReference type="Pfam" id="PF00076">
    <property type="entry name" value="RRM_1"/>
    <property type="match status" value="2"/>
</dbReference>
<keyword evidence="5" id="KW-1185">Reference proteome</keyword>
<gene>
    <name evidence="4" type="ORF">KFK09_027287</name>
</gene>
<evidence type="ECO:0000259" key="3">
    <source>
        <dbReference type="PROSITE" id="PS50102"/>
    </source>
</evidence>
<evidence type="ECO:0000256" key="1">
    <source>
        <dbReference type="ARBA" id="ARBA00022884"/>
    </source>
</evidence>
<accession>A0A8T3AAN6</accession>
<dbReference type="InterPro" id="IPR012677">
    <property type="entry name" value="Nucleotide-bd_a/b_plait_sf"/>
</dbReference>
<dbReference type="Gene3D" id="3.30.70.330">
    <property type="match status" value="2"/>
</dbReference>
<dbReference type="SUPFAM" id="SSF54928">
    <property type="entry name" value="RNA-binding domain, RBD"/>
    <property type="match status" value="2"/>
</dbReference>
<evidence type="ECO:0000313" key="4">
    <source>
        <dbReference type="EMBL" id="KAI0493011.1"/>
    </source>
</evidence>
<feature type="domain" description="RRM" evidence="3">
    <location>
        <begin position="100"/>
        <end position="178"/>
    </location>
</feature>
<evidence type="ECO:0000313" key="5">
    <source>
        <dbReference type="Proteomes" id="UP000829196"/>
    </source>
</evidence>
<dbReference type="PANTHER" id="PTHR48025:SF7">
    <property type="entry name" value="RNA-BINDING (RRM_RBD_RNP MOTIFS) FAMILY PROTEIN"/>
    <property type="match status" value="1"/>
</dbReference>
<name>A0A8T3AAN6_DENNO</name>
<keyword evidence="1 2" id="KW-0694">RNA-binding</keyword>
<reference evidence="4" key="1">
    <citation type="journal article" date="2022" name="Front. Genet.">
        <title>Chromosome-Scale Assembly of the Dendrobium nobile Genome Provides Insights Into the Molecular Mechanism of the Biosynthesis of the Medicinal Active Ingredient of Dendrobium.</title>
        <authorList>
            <person name="Xu Q."/>
            <person name="Niu S.-C."/>
            <person name="Li K.-L."/>
            <person name="Zheng P.-J."/>
            <person name="Zhang X.-J."/>
            <person name="Jia Y."/>
            <person name="Liu Y."/>
            <person name="Niu Y.-X."/>
            <person name="Yu L.-H."/>
            <person name="Chen D.-F."/>
            <person name="Zhang G.-Q."/>
        </authorList>
    </citation>
    <scope>NUCLEOTIDE SEQUENCE</scope>
    <source>
        <tissue evidence="4">Leaf</tissue>
    </source>
</reference>